<dbReference type="AlphaFoldDB" id="A5D3J5"/>
<dbReference type="Proteomes" id="UP000006556">
    <property type="component" value="Chromosome"/>
</dbReference>
<evidence type="ECO:0000313" key="1">
    <source>
        <dbReference type="EMBL" id="BAF59202.1"/>
    </source>
</evidence>
<evidence type="ECO:0008006" key="3">
    <source>
        <dbReference type="Google" id="ProtNLM"/>
    </source>
</evidence>
<keyword evidence="2" id="KW-1185">Reference proteome</keyword>
<evidence type="ECO:0000313" key="2">
    <source>
        <dbReference type="Proteomes" id="UP000006556"/>
    </source>
</evidence>
<name>A5D3J5_PELTS</name>
<dbReference type="STRING" id="370438.PTH_1021"/>
<dbReference type="InterPro" id="IPR014197">
    <property type="entry name" value="Sporulation_prot_YunB"/>
</dbReference>
<dbReference type="Pfam" id="PF09560">
    <property type="entry name" value="Spore_YunB"/>
    <property type="match status" value="1"/>
</dbReference>
<dbReference type="HOGENOM" id="CLU_067338_2_0_9"/>
<sequence>MFKRRRRFARVLAPVVFCLAGLGAMILIDITLRRTFFSIAEVKAVQLATEAVQKTLQEEISNQNLQYQDFISIHKDNQGRVAMMQANTVKVNRVAASTTLALQKTLEELRWQTFSIPLGQVLGIPMLATYGPKLSYHVMPVGTVRVNIVDKFESAGINQTRHTIYLSFDTSVRIVVPSKSGDAVVATQVPLAESIIVGIVPNTFVNVPGNIFGGGLLK</sequence>
<gene>
    <name evidence="1" type="ordered locus">PTH_1021</name>
</gene>
<protein>
    <recommendedName>
        <fullName evidence="3">Sporulation protein YunB</fullName>
    </recommendedName>
</protein>
<organism evidence="1 2">
    <name type="scientific">Pelotomaculum thermopropionicum (strain DSM 13744 / JCM 10971 / SI)</name>
    <dbReference type="NCBI Taxonomy" id="370438"/>
    <lineage>
        <taxon>Bacteria</taxon>
        <taxon>Bacillati</taxon>
        <taxon>Bacillota</taxon>
        <taxon>Clostridia</taxon>
        <taxon>Eubacteriales</taxon>
        <taxon>Desulfotomaculaceae</taxon>
        <taxon>Pelotomaculum</taxon>
    </lineage>
</organism>
<dbReference type="EMBL" id="AP009389">
    <property type="protein sequence ID" value="BAF59202.1"/>
    <property type="molecule type" value="Genomic_DNA"/>
</dbReference>
<dbReference type="eggNOG" id="ENOG5031XUS">
    <property type="taxonomic scope" value="Bacteria"/>
</dbReference>
<accession>A5D3J5</accession>
<reference evidence="2" key="1">
    <citation type="journal article" date="2008" name="Genome Res.">
        <title>The genome of Pelotomaculum thermopropionicum reveals niche-associated evolution in anaerobic microbiota.</title>
        <authorList>
            <person name="Kosaka T."/>
            <person name="Kato S."/>
            <person name="Shimoyama T."/>
            <person name="Ishii S."/>
            <person name="Abe T."/>
            <person name="Watanabe K."/>
        </authorList>
    </citation>
    <scope>NUCLEOTIDE SEQUENCE [LARGE SCALE GENOMIC DNA]</scope>
    <source>
        <strain evidence="2">DSM 13744 / JCM 10971 / SI</strain>
    </source>
</reference>
<dbReference type="NCBIfam" id="TIGR02832">
    <property type="entry name" value="spo_yunB"/>
    <property type="match status" value="1"/>
</dbReference>
<dbReference type="PIRSF" id="PIRSF021383">
    <property type="entry name" value="YunB"/>
    <property type="match status" value="1"/>
</dbReference>
<proteinExistence type="predicted"/>
<dbReference type="KEGG" id="pth:PTH_1021"/>